<organism evidence="5 6">
    <name type="scientific">Enterovibrio nigricans DSM 22720</name>
    <dbReference type="NCBI Taxonomy" id="1121868"/>
    <lineage>
        <taxon>Bacteria</taxon>
        <taxon>Pseudomonadati</taxon>
        <taxon>Pseudomonadota</taxon>
        <taxon>Gammaproteobacteria</taxon>
        <taxon>Vibrionales</taxon>
        <taxon>Vibrionaceae</taxon>
        <taxon>Enterovibrio</taxon>
    </lineage>
</organism>
<dbReference type="RefSeq" id="WP_078752610.1">
    <property type="nucleotide sequence ID" value="NZ_FUXU01000025.1"/>
</dbReference>
<dbReference type="PANTHER" id="PTHR38603:SF1">
    <property type="entry name" value="CHAPERONE NAPD"/>
    <property type="match status" value="1"/>
</dbReference>
<dbReference type="GO" id="GO:0051224">
    <property type="term" value="P:negative regulation of protein transport"/>
    <property type="evidence" value="ECO:0007669"/>
    <property type="project" value="UniProtKB-UniRule"/>
</dbReference>
<dbReference type="HAMAP" id="MF_02200">
    <property type="entry name" value="NapD"/>
    <property type="match status" value="1"/>
</dbReference>
<comment type="subunit">
    <text evidence="4">Interacts with the cytoplasmic NapA precursor.</text>
</comment>
<dbReference type="EMBL" id="FUXU01000025">
    <property type="protein sequence ID" value="SKA55018.1"/>
    <property type="molecule type" value="Genomic_DNA"/>
</dbReference>
<evidence type="ECO:0000313" key="6">
    <source>
        <dbReference type="Proteomes" id="UP000190162"/>
    </source>
</evidence>
<accession>A0A1T4UQX6</accession>
<sequence length="95" mass="10139">MNEYHVSSLIVHAAADQIETVKSSIEAFEGTEVPAASEAGKLIVVVEGSSRSMLLEVFDQIKALPGVLAATLVFHQVENEEPESVMEGEGNELNA</sequence>
<evidence type="ECO:0000256" key="1">
    <source>
        <dbReference type="ARBA" id="ARBA00004496"/>
    </source>
</evidence>
<dbReference type="GO" id="GO:0005737">
    <property type="term" value="C:cytoplasm"/>
    <property type="evidence" value="ECO:0007669"/>
    <property type="project" value="UniProtKB-SubCell"/>
</dbReference>
<dbReference type="GO" id="GO:0005048">
    <property type="term" value="F:signal sequence binding"/>
    <property type="evidence" value="ECO:0007669"/>
    <property type="project" value="UniProtKB-UniRule"/>
</dbReference>
<dbReference type="Gene3D" id="3.30.70.920">
    <property type="match status" value="1"/>
</dbReference>
<evidence type="ECO:0000256" key="4">
    <source>
        <dbReference type="HAMAP-Rule" id="MF_02200"/>
    </source>
</evidence>
<comment type="similarity">
    <text evidence="4">Belongs to the NapD family.</text>
</comment>
<reference evidence="6" key="1">
    <citation type="submission" date="2017-02" db="EMBL/GenBank/DDBJ databases">
        <authorList>
            <person name="Varghese N."/>
            <person name="Submissions S."/>
        </authorList>
    </citation>
    <scope>NUCLEOTIDE SEQUENCE [LARGE SCALE GENOMIC DNA]</scope>
    <source>
        <strain evidence="6">DSM 22720</strain>
    </source>
</reference>
<keyword evidence="6" id="KW-1185">Reference proteome</keyword>
<dbReference type="Proteomes" id="UP000190162">
    <property type="component" value="Unassembled WGS sequence"/>
</dbReference>
<evidence type="ECO:0000256" key="2">
    <source>
        <dbReference type="ARBA" id="ARBA00022490"/>
    </source>
</evidence>
<name>A0A1T4UQX6_9GAMM</name>
<dbReference type="Pfam" id="PF03927">
    <property type="entry name" value="NapD"/>
    <property type="match status" value="1"/>
</dbReference>
<comment type="subcellular location">
    <subcellularLocation>
        <location evidence="1 4">Cytoplasm</location>
    </subcellularLocation>
</comment>
<dbReference type="AlphaFoldDB" id="A0A1T4UQX6"/>
<gene>
    <name evidence="4" type="primary">napD</name>
    <name evidence="5" type="ORF">SAMN02745132_02250</name>
</gene>
<keyword evidence="3 4" id="KW-0143">Chaperone</keyword>
<comment type="function">
    <text evidence="4">Chaperone for NapA, the catalytic subunit of the periplasmic nitrate reductase. It binds directly and specifically to the twin-arginine signal peptide of NapA, preventing premature interaction with the Tat translocase and premature export.</text>
</comment>
<proteinExistence type="inferred from homology"/>
<dbReference type="OrthoDB" id="5770785at2"/>
<evidence type="ECO:0000256" key="3">
    <source>
        <dbReference type="ARBA" id="ARBA00023186"/>
    </source>
</evidence>
<protein>
    <recommendedName>
        <fullName evidence="4">Chaperone NapD</fullName>
    </recommendedName>
    <alternativeName>
        <fullName evidence="4">NapA signal peptide-binding chaperone NapD</fullName>
    </alternativeName>
</protein>
<dbReference type="InterPro" id="IPR005623">
    <property type="entry name" value="Chaperone_NapD_NO3_reduct"/>
</dbReference>
<evidence type="ECO:0000313" key="5">
    <source>
        <dbReference type="EMBL" id="SKA55018.1"/>
    </source>
</evidence>
<keyword evidence="2 4" id="KW-0963">Cytoplasm</keyword>
<dbReference type="PANTHER" id="PTHR38603">
    <property type="entry name" value="CHAPERONE NAPD"/>
    <property type="match status" value="1"/>
</dbReference>